<feature type="signal peptide" evidence="1">
    <location>
        <begin position="1"/>
        <end position="19"/>
    </location>
</feature>
<dbReference type="InParanoid" id="A0A251TYT5"/>
<dbReference type="EMBL" id="CM007898">
    <property type="protein sequence ID" value="OTG16260.1"/>
    <property type="molecule type" value="Genomic_DNA"/>
</dbReference>
<dbReference type="InterPro" id="IPR036052">
    <property type="entry name" value="TrpB-like_PALP_sf"/>
</dbReference>
<gene>
    <name evidence="2" type="ORF">HannXRQ_Chr09g0269491</name>
</gene>
<dbReference type="AlphaFoldDB" id="A0A251TYT5"/>
<dbReference type="Gene3D" id="3.40.50.1100">
    <property type="match status" value="1"/>
</dbReference>
<accession>A0A251TYT5</accession>
<dbReference type="PANTHER" id="PTHR10314">
    <property type="entry name" value="CYSTATHIONINE BETA-SYNTHASE"/>
    <property type="match status" value="1"/>
</dbReference>
<reference evidence="3" key="1">
    <citation type="journal article" date="2017" name="Nature">
        <title>The sunflower genome provides insights into oil metabolism, flowering and Asterid evolution.</title>
        <authorList>
            <person name="Badouin H."/>
            <person name="Gouzy J."/>
            <person name="Grassa C.J."/>
            <person name="Murat F."/>
            <person name="Staton S.E."/>
            <person name="Cottret L."/>
            <person name="Lelandais-Briere C."/>
            <person name="Owens G.L."/>
            <person name="Carrere S."/>
            <person name="Mayjonade B."/>
            <person name="Legrand L."/>
            <person name="Gill N."/>
            <person name="Kane N.C."/>
            <person name="Bowers J.E."/>
            <person name="Hubner S."/>
            <person name="Bellec A."/>
            <person name="Berard A."/>
            <person name="Berges H."/>
            <person name="Blanchet N."/>
            <person name="Boniface M.C."/>
            <person name="Brunel D."/>
            <person name="Catrice O."/>
            <person name="Chaidir N."/>
            <person name="Claudel C."/>
            <person name="Donnadieu C."/>
            <person name="Faraut T."/>
            <person name="Fievet G."/>
            <person name="Helmstetter N."/>
            <person name="King M."/>
            <person name="Knapp S.J."/>
            <person name="Lai Z."/>
            <person name="Le Paslier M.C."/>
            <person name="Lippi Y."/>
            <person name="Lorenzon L."/>
            <person name="Mandel J.R."/>
            <person name="Marage G."/>
            <person name="Marchand G."/>
            <person name="Marquand E."/>
            <person name="Bret-Mestries E."/>
            <person name="Morien E."/>
            <person name="Nambeesan S."/>
            <person name="Nguyen T."/>
            <person name="Pegot-Espagnet P."/>
            <person name="Pouilly N."/>
            <person name="Raftis F."/>
            <person name="Sallet E."/>
            <person name="Schiex T."/>
            <person name="Thomas J."/>
            <person name="Vandecasteele C."/>
            <person name="Vares D."/>
            <person name="Vear F."/>
            <person name="Vautrin S."/>
            <person name="Crespi M."/>
            <person name="Mangin B."/>
            <person name="Burke J.M."/>
            <person name="Salse J."/>
            <person name="Munos S."/>
            <person name="Vincourt P."/>
            <person name="Rieseberg L.H."/>
            <person name="Langlade N.B."/>
        </authorList>
    </citation>
    <scope>NUCLEOTIDE SEQUENCE [LARGE SCALE GENOMIC DNA]</scope>
    <source>
        <strain evidence="3">cv. SF193</strain>
    </source>
</reference>
<evidence type="ECO:0000313" key="3">
    <source>
        <dbReference type="Proteomes" id="UP000215914"/>
    </source>
</evidence>
<feature type="chain" id="PRO_5012264839" evidence="1">
    <location>
        <begin position="20"/>
        <end position="116"/>
    </location>
</feature>
<protein>
    <submittedName>
        <fullName evidence="2">Putative tryptophan synthase beta subunit-like PLP-dependent enzyme</fullName>
    </submittedName>
</protein>
<organism evidence="2 3">
    <name type="scientific">Helianthus annuus</name>
    <name type="common">Common sunflower</name>
    <dbReference type="NCBI Taxonomy" id="4232"/>
    <lineage>
        <taxon>Eukaryota</taxon>
        <taxon>Viridiplantae</taxon>
        <taxon>Streptophyta</taxon>
        <taxon>Embryophyta</taxon>
        <taxon>Tracheophyta</taxon>
        <taxon>Spermatophyta</taxon>
        <taxon>Magnoliopsida</taxon>
        <taxon>eudicotyledons</taxon>
        <taxon>Gunneridae</taxon>
        <taxon>Pentapetalae</taxon>
        <taxon>asterids</taxon>
        <taxon>campanulids</taxon>
        <taxon>Asterales</taxon>
        <taxon>Asteraceae</taxon>
        <taxon>Asteroideae</taxon>
        <taxon>Heliantheae alliance</taxon>
        <taxon>Heliantheae</taxon>
        <taxon>Helianthus</taxon>
    </lineage>
</organism>
<dbReference type="Proteomes" id="UP000215914">
    <property type="component" value="Chromosome 9"/>
</dbReference>
<sequence>MILCFRLCGLCLFISVSRPEIWNGSKGKVDAFVGGIRMGGTMTGVGKFLKIQGLDAEGDHKIQGIGACIVPVVLDVNILNEVIMAIETAKLLALKEGLLIWLYYINTVTNPFPLLA</sequence>
<dbReference type="InterPro" id="IPR050214">
    <property type="entry name" value="Cys_Synth/Cystath_Beta-Synth"/>
</dbReference>
<name>A0A251TYT5_HELAN</name>
<evidence type="ECO:0000313" key="2">
    <source>
        <dbReference type="EMBL" id="OTG16260.1"/>
    </source>
</evidence>
<keyword evidence="3" id="KW-1185">Reference proteome</keyword>
<proteinExistence type="predicted"/>
<dbReference type="SUPFAM" id="SSF53686">
    <property type="entry name" value="Tryptophan synthase beta subunit-like PLP-dependent enzymes"/>
    <property type="match status" value="1"/>
</dbReference>
<evidence type="ECO:0000256" key="1">
    <source>
        <dbReference type="SAM" id="SignalP"/>
    </source>
</evidence>
<keyword evidence="1" id="KW-0732">Signal</keyword>
<dbReference type="STRING" id="4232.A0A251TYT5"/>